<feature type="compositionally biased region" description="Low complexity" evidence="2">
    <location>
        <begin position="26"/>
        <end position="39"/>
    </location>
</feature>
<keyword evidence="4" id="KW-1185">Reference proteome</keyword>
<feature type="compositionally biased region" description="Basic and acidic residues" evidence="2">
    <location>
        <begin position="7"/>
        <end position="16"/>
    </location>
</feature>
<protein>
    <submittedName>
        <fullName evidence="3">Uncharacterized protein</fullName>
    </submittedName>
</protein>
<evidence type="ECO:0000256" key="2">
    <source>
        <dbReference type="SAM" id="MobiDB-lite"/>
    </source>
</evidence>
<dbReference type="OrthoDB" id="10618272at2759"/>
<feature type="compositionally biased region" description="Low complexity" evidence="2">
    <location>
        <begin position="88"/>
        <end position="101"/>
    </location>
</feature>
<gene>
    <name evidence="3" type="ORF">TRAPUB_963</name>
</gene>
<reference evidence="3 4" key="1">
    <citation type="submission" date="2016-10" db="EMBL/GenBank/DDBJ databases">
        <title>Genome sequence of the basidiomycete white-rot fungus Trametes pubescens.</title>
        <authorList>
            <person name="Makela M.R."/>
            <person name="Granchi Z."/>
            <person name="Peng M."/>
            <person name="De Vries R.P."/>
            <person name="Grigoriev I."/>
            <person name="Riley R."/>
            <person name="Hilden K."/>
        </authorList>
    </citation>
    <scope>NUCLEOTIDE SEQUENCE [LARGE SCALE GENOMIC DNA]</scope>
    <source>
        <strain evidence="3 4">FBCC735</strain>
    </source>
</reference>
<dbReference type="AlphaFoldDB" id="A0A1M2VKP2"/>
<comment type="caution">
    <text evidence="3">The sequence shown here is derived from an EMBL/GenBank/DDBJ whole genome shotgun (WGS) entry which is preliminary data.</text>
</comment>
<name>A0A1M2VKP2_TRAPU</name>
<feature type="coiled-coil region" evidence="1">
    <location>
        <begin position="191"/>
        <end position="225"/>
    </location>
</feature>
<dbReference type="OMA" id="SPMPRDV"/>
<dbReference type="EMBL" id="MNAD01001080">
    <property type="protein sequence ID" value="OJT08140.1"/>
    <property type="molecule type" value="Genomic_DNA"/>
</dbReference>
<sequence>MASVPQTEKKPEDVRSPDQATAHVVSPGSHPSAPSLSSPTPTPSIVVGTDAKLDFPALEEPAPLPEIVVHPPEGPTAPDVSRQPPAAPATRRTSARRATSSGNASGMLKALGKQRVRSAAFDRIGGRVVELGLLVRKIMKGYKLFLAAPASMLHDLYLPPPSRMTMSVPKAHVLAVTALVSNPAAVAAAMADKLQEHVNGLKADIEKMETVLKEIEADAKGLKLEGELDVANWVERAGVRKGIKVQVYQADEMLQLFAAACAQSAAVEAEPVGETL</sequence>
<evidence type="ECO:0000256" key="1">
    <source>
        <dbReference type="SAM" id="Coils"/>
    </source>
</evidence>
<accession>A0A1M2VKP2</accession>
<keyword evidence="1" id="KW-0175">Coiled coil</keyword>
<organism evidence="3 4">
    <name type="scientific">Trametes pubescens</name>
    <name type="common">White-rot fungus</name>
    <dbReference type="NCBI Taxonomy" id="154538"/>
    <lineage>
        <taxon>Eukaryota</taxon>
        <taxon>Fungi</taxon>
        <taxon>Dikarya</taxon>
        <taxon>Basidiomycota</taxon>
        <taxon>Agaricomycotina</taxon>
        <taxon>Agaricomycetes</taxon>
        <taxon>Polyporales</taxon>
        <taxon>Polyporaceae</taxon>
        <taxon>Trametes</taxon>
    </lineage>
</organism>
<feature type="region of interest" description="Disordered" evidence="2">
    <location>
        <begin position="1"/>
        <end position="109"/>
    </location>
</feature>
<evidence type="ECO:0000313" key="4">
    <source>
        <dbReference type="Proteomes" id="UP000184267"/>
    </source>
</evidence>
<evidence type="ECO:0000313" key="3">
    <source>
        <dbReference type="EMBL" id="OJT08140.1"/>
    </source>
</evidence>
<dbReference type="Proteomes" id="UP000184267">
    <property type="component" value="Unassembled WGS sequence"/>
</dbReference>
<proteinExistence type="predicted"/>